<dbReference type="Gene3D" id="3.40.50.970">
    <property type="match status" value="1"/>
</dbReference>
<dbReference type="EMBL" id="CAFBQY010000008">
    <property type="protein sequence ID" value="CAB5073388.1"/>
    <property type="molecule type" value="Genomic_DNA"/>
</dbReference>
<evidence type="ECO:0000313" key="5">
    <source>
        <dbReference type="EMBL" id="CAB5073388.1"/>
    </source>
</evidence>
<feature type="domain" description="Transketolase-like pyrimidine-binding" evidence="1">
    <location>
        <begin position="1"/>
        <end position="161"/>
    </location>
</feature>
<dbReference type="PANTHER" id="PTHR43825">
    <property type="entry name" value="PYRUVATE DEHYDROGENASE E1 COMPONENT"/>
    <property type="match status" value="1"/>
</dbReference>
<dbReference type="EMBL" id="CAFBPO010000008">
    <property type="protein sequence ID" value="CAB5021391.1"/>
    <property type="molecule type" value="Genomic_DNA"/>
</dbReference>
<gene>
    <name evidence="2" type="ORF">UFOPK2850_00877</name>
    <name evidence="3" type="ORF">UFOPK3982_01010</name>
    <name evidence="4" type="ORF">UFOPK4120_00877</name>
    <name evidence="5" type="ORF">UFOPK4404_00858</name>
</gene>
<proteinExistence type="predicted"/>
<name>A0A6J6UCH0_9ZZZZ</name>
<dbReference type="SUPFAM" id="SSF52518">
    <property type="entry name" value="Thiamin diphosphate-binding fold (THDP-binding)"/>
    <property type="match status" value="1"/>
</dbReference>
<dbReference type="Gene3D" id="3.40.50.920">
    <property type="match status" value="1"/>
</dbReference>
<evidence type="ECO:0000313" key="4">
    <source>
        <dbReference type="EMBL" id="CAB5021391.1"/>
    </source>
</evidence>
<dbReference type="InterPro" id="IPR009014">
    <property type="entry name" value="Transketo_C/PFOR_II"/>
</dbReference>
<dbReference type="AlphaFoldDB" id="A0A6J6UCH0"/>
<dbReference type="CDD" id="cd07033">
    <property type="entry name" value="TPP_PYR_DXS_TK_like"/>
    <property type="match status" value="1"/>
</dbReference>
<evidence type="ECO:0000259" key="1">
    <source>
        <dbReference type="SMART" id="SM00861"/>
    </source>
</evidence>
<sequence length="293" mass="32827">MRKTFSRVAQEIANEDIQTMVLLGDIGVFAFRDSLSQIPNRVFNMGILEQSMIGIAAGMAKSGFFPIVHTIAPFLVERAHEQLKVDFGYQELPGNFVSVGASIDYASLGGTHHAPADVETLLGIPGFQICIPGHPDEFESQLRRYYRNSFPTYYRLSEYSNSVAHIESTQTVFKIKEGNNATIIAVGPYLQRTLDAFATESFEVIYINEISIGTVQELGRLISNGNIFVVEPFYEGTLNRLISESLTGKYISIRNIGIPRRFIHKYGSVSELEDYLGLSTLRIRNRVMEQLLV</sequence>
<dbReference type="EMBL" id="CAFBOO010000008">
    <property type="protein sequence ID" value="CAB4988831.1"/>
    <property type="molecule type" value="Genomic_DNA"/>
</dbReference>
<dbReference type="SUPFAM" id="SSF52922">
    <property type="entry name" value="TK C-terminal domain-like"/>
    <property type="match status" value="1"/>
</dbReference>
<dbReference type="InterPro" id="IPR005475">
    <property type="entry name" value="Transketolase-like_Pyr-bd"/>
</dbReference>
<dbReference type="PANTHER" id="PTHR43825:SF1">
    <property type="entry name" value="TRANSKETOLASE-LIKE PYRIMIDINE-BINDING DOMAIN-CONTAINING PROTEIN"/>
    <property type="match status" value="1"/>
</dbReference>
<dbReference type="InterPro" id="IPR029061">
    <property type="entry name" value="THDP-binding"/>
</dbReference>
<dbReference type="SMART" id="SM00861">
    <property type="entry name" value="Transket_pyr"/>
    <property type="match status" value="1"/>
</dbReference>
<dbReference type="Pfam" id="PF02779">
    <property type="entry name" value="Transket_pyr"/>
    <property type="match status" value="1"/>
</dbReference>
<reference evidence="2" key="1">
    <citation type="submission" date="2020-05" db="EMBL/GenBank/DDBJ databases">
        <authorList>
            <person name="Chiriac C."/>
            <person name="Salcher M."/>
            <person name="Ghai R."/>
            <person name="Kavagutti S V."/>
        </authorList>
    </citation>
    <scope>NUCLEOTIDE SEQUENCE</scope>
</reference>
<protein>
    <submittedName>
        <fullName evidence="2">Unannotated protein</fullName>
    </submittedName>
</protein>
<accession>A0A6J6UCH0</accession>
<evidence type="ECO:0000313" key="2">
    <source>
        <dbReference type="EMBL" id="CAB4757512.1"/>
    </source>
</evidence>
<organism evidence="2">
    <name type="scientific">freshwater metagenome</name>
    <dbReference type="NCBI Taxonomy" id="449393"/>
    <lineage>
        <taxon>unclassified sequences</taxon>
        <taxon>metagenomes</taxon>
        <taxon>ecological metagenomes</taxon>
    </lineage>
</organism>
<dbReference type="EMBL" id="CAEZZH010000009">
    <property type="protein sequence ID" value="CAB4757512.1"/>
    <property type="molecule type" value="Genomic_DNA"/>
</dbReference>
<dbReference type="InterPro" id="IPR051157">
    <property type="entry name" value="PDH/Transketolase"/>
</dbReference>
<evidence type="ECO:0000313" key="3">
    <source>
        <dbReference type="EMBL" id="CAB4988831.1"/>
    </source>
</evidence>